<evidence type="ECO:0000256" key="7">
    <source>
        <dbReference type="ARBA" id="ARBA00023121"/>
    </source>
</evidence>
<dbReference type="GO" id="GO:0008289">
    <property type="term" value="F:lipid binding"/>
    <property type="evidence" value="ECO:0007669"/>
    <property type="project" value="UniProtKB-KW"/>
</dbReference>
<reference evidence="13" key="1">
    <citation type="submission" date="2021-05" db="EMBL/GenBank/DDBJ databases">
        <authorList>
            <person name="Tigano A."/>
        </authorList>
    </citation>
    <scope>NUCLEOTIDE SEQUENCE</scope>
</reference>
<dbReference type="Gene3D" id="2.60.120.200">
    <property type="match status" value="1"/>
</dbReference>
<evidence type="ECO:0000256" key="4">
    <source>
        <dbReference type="ARBA" id="ARBA00022448"/>
    </source>
</evidence>
<feature type="domain" description="Lipocalin/cytosolic fatty-acid binding" evidence="12">
    <location>
        <begin position="212"/>
        <end position="356"/>
    </location>
</feature>
<dbReference type="GO" id="GO:0006869">
    <property type="term" value="P:lipid transport"/>
    <property type="evidence" value="ECO:0007669"/>
    <property type="project" value="InterPro"/>
</dbReference>
<evidence type="ECO:0000256" key="2">
    <source>
        <dbReference type="ARBA" id="ARBA00006889"/>
    </source>
</evidence>
<feature type="region of interest" description="Disordered" evidence="11">
    <location>
        <begin position="1"/>
        <end position="23"/>
    </location>
</feature>
<dbReference type="Proteomes" id="UP000677803">
    <property type="component" value="Unassembled WGS sequence"/>
</dbReference>
<dbReference type="PRINTS" id="PR01219">
    <property type="entry name" value="APOLIPOPROTD"/>
</dbReference>
<evidence type="ECO:0000256" key="9">
    <source>
        <dbReference type="ARBA" id="ARBA00023180"/>
    </source>
</evidence>
<keyword evidence="10" id="KW-0873">Pyrrolidone carboxylic acid</keyword>
<dbReference type="InterPro" id="IPR022272">
    <property type="entry name" value="Lipocalin_CS"/>
</dbReference>
<keyword evidence="4" id="KW-0813">Transport</keyword>
<keyword evidence="7" id="KW-0446">Lipid-binding</keyword>
<accession>A0A8S4AL51</accession>
<dbReference type="CDD" id="cd19437">
    <property type="entry name" value="lipocalin_apoD-like"/>
    <property type="match status" value="1"/>
</dbReference>
<dbReference type="GO" id="GO:0005576">
    <property type="term" value="C:extracellular region"/>
    <property type="evidence" value="ECO:0007669"/>
    <property type="project" value="UniProtKB-SubCell"/>
</dbReference>
<evidence type="ECO:0000256" key="10">
    <source>
        <dbReference type="ARBA" id="ARBA00023283"/>
    </source>
</evidence>
<evidence type="ECO:0000256" key="11">
    <source>
        <dbReference type="SAM" id="MobiDB-lite"/>
    </source>
</evidence>
<dbReference type="PRINTS" id="PR02058">
    <property type="entry name" value="APODVERTBRTE"/>
</dbReference>
<dbReference type="InterPro" id="IPR026222">
    <property type="entry name" value="ApoD_vertbrte"/>
</dbReference>
<keyword evidence="14" id="KW-1185">Reference proteome</keyword>
<dbReference type="SUPFAM" id="SSF49899">
    <property type="entry name" value="Concanavalin A-like lectins/glucanases"/>
    <property type="match status" value="1"/>
</dbReference>
<dbReference type="InterPro" id="IPR013320">
    <property type="entry name" value="ConA-like_dom_sf"/>
</dbReference>
<dbReference type="SUPFAM" id="SSF50814">
    <property type="entry name" value="Lipocalins"/>
    <property type="match status" value="1"/>
</dbReference>
<comment type="similarity">
    <text evidence="2">Belongs to the calycin superfamily. Lipocalin family.</text>
</comment>
<evidence type="ECO:0000313" key="13">
    <source>
        <dbReference type="EMBL" id="CAG5867002.1"/>
    </source>
</evidence>
<dbReference type="InterPro" id="IPR012674">
    <property type="entry name" value="Calycin"/>
</dbReference>
<protein>
    <recommendedName>
        <fullName evidence="3">Apolipoprotein D</fullName>
    </recommendedName>
</protein>
<name>A0A8S4AL51_9TELE</name>
<gene>
    <name evidence="13" type="ORF">MMEN_LOCUS3723</name>
</gene>
<dbReference type="GO" id="GO:0006629">
    <property type="term" value="P:lipid metabolic process"/>
    <property type="evidence" value="ECO:0007669"/>
    <property type="project" value="TreeGrafter"/>
</dbReference>
<keyword evidence="6" id="KW-0732">Signal</keyword>
<evidence type="ECO:0000259" key="12">
    <source>
        <dbReference type="Pfam" id="PF08212"/>
    </source>
</evidence>
<dbReference type="GO" id="GO:0007420">
    <property type="term" value="P:brain development"/>
    <property type="evidence" value="ECO:0007669"/>
    <property type="project" value="InterPro"/>
</dbReference>
<dbReference type="GO" id="GO:0005737">
    <property type="term" value="C:cytoplasm"/>
    <property type="evidence" value="ECO:0007669"/>
    <property type="project" value="TreeGrafter"/>
</dbReference>
<dbReference type="Pfam" id="PF08212">
    <property type="entry name" value="Lipocalin_2"/>
    <property type="match status" value="1"/>
</dbReference>
<dbReference type="AlphaFoldDB" id="A0A8S4AL51"/>
<comment type="caution">
    <text evidence="13">The sequence shown here is derived from an EMBL/GenBank/DDBJ whole genome shotgun (WGS) entry which is preliminary data.</text>
</comment>
<dbReference type="InterPro" id="IPR000566">
    <property type="entry name" value="Lipocln_cytosolic_FA-bd_dom"/>
</dbReference>
<dbReference type="PANTHER" id="PTHR10612">
    <property type="entry name" value="APOLIPOPROTEIN D"/>
    <property type="match status" value="1"/>
</dbReference>
<dbReference type="Gene3D" id="2.40.128.20">
    <property type="match status" value="1"/>
</dbReference>
<dbReference type="FunFam" id="2.40.128.20:FF:000003">
    <property type="entry name" value="Apolipoprotein D"/>
    <property type="match status" value="1"/>
</dbReference>
<dbReference type="PANTHER" id="PTHR10612:SF15">
    <property type="entry name" value="APOLIPOPROTEIN D"/>
    <property type="match status" value="1"/>
</dbReference>
<feature type="compositionally biased region" description="Polar residues" evidence="11">
    <location>
        <begin position="1"/>
        <end position="13"/>
    </location>
</feature>
<keyword evidence="5" id="KW-0964">Secreted</keyword>
<evidence type="ECO:0000256" key="8">
    <source>
        <dbReference type="ARBA" id="ARBA00023157"/>
    </source>
</evidence>
<evidence type="ECO:0000256" key="6">
    <source>
        <dbReference type="ARBA" id="ARBA00022729"/>
    </source>
</evidence>
<proteinExistence type="inferred from homology"/>
<organism evidence="13 14">
    <name type="scientific">Menidia menidia</name>
    <name type="common">Atlantic silverside</name>
    <dbReference type="NCBI Taxonomy" id="238744"/>
    <lineage>
        <taxon>Eukaryota</taxon>
        <taxon>Metazoa</taxon>
        <taxon>Chordata</taxon>
        <taxon>Craniata</taxon>
        <taxon>Vertebrata</taxon>
        <taxon>Euteleostomi</taxon>
        <taxon>Actinopterygii</taxon>
        <taxon>Neopterygii</taxon>
        <taxon>Teleostei</taxon>
        <taxon>Neoteleostei</taxon>
        <taxon>Acanthomorphata</taxon>
        <taxon>Ovalentaria</taxon>
        <taxon>Atherinomorphae</taxon>
        <taxon>Atheriniformes</taxon>
        <taxon>Atherinopsidae</taxon>
        <taxon>Menidiinae</taxon>
        <taxon>Menidia</taxon>
    </lineage>
</organism>
<dbReference type="GO" id="GO:0042246">
    <property type="term" value="P:tissue regeneration"/>
    <property type="evidence" value="ECO:0007669"/>
    <property type="project" value="InterPro"/>
</dbReference>
<evidence type="ECO:0000256" key="3">
    <source>
        <dbReference type="ARBA" id="ARBA00019890"/>
    </source>
</evidence>
<keyword evidence="9" id="KW-0325">Glycoprotein</keyword>
<dbReference type="EMBL" id="CAJRST010002447">
    <property type="protein sequence ID" value="CAG5867002.1"/>
    <property type="molecule type" value="Genomic_DNA"/>
</dbReference>
<evidence type="ECO:0000256" key="5">
    <source>
        <dbReference type="ARBA" id="ARBA00022525"/>
    </source>
</evidence>
<comment type="subcellular location">
    <subcellularLocation>
        <location evidence="1">Secreted</location>
    </subcellularLocation>
</comment>
<dbReference type="InterPro" id="IPR002969">
    <property type="entry name" value="ApolipopD"/>
</dbReference>
<evidence type="ECO:0000256" key="1">
    <source>
        <dbReference type="ARBA" id="ARBA00004613"/>
    </source>
</evidence>
<sequence>MVRASGQTVSFYNRDQRGETQRVTFDSSPVKRIFHGSFHKLHILVSPGGVRLDVDCQETEQKPLGPAGNTSADGYQVLGKASRAIGATGQSATVSGPVATATTAARCHGDGRRPAEVSLRVCAPPPAMLLAALLLLTLPLSAPQLVRWGACPSPRVQPNFDLHKKSIPICGCVVPPPPAMLLAALLLLTLPLSAPQLVRWGACPSPRVQPNFDLHKYLGRWYEIQKIPNTFARGKCIQAQYALRKDGTIRVLNCQVLKDKTRCGEGTAVIKDMREKAKLGVSFSFFTPYSPYWVLSTDYSSVSIVYSCTDVLHLFRYEYAFILSRSRFLDPRTLHHARGLLDTEGLDTSRLQATDQTGCKDL</sequence>
<dbReference type="OrthoDB" id="565904at2759"/>
<keyword evidence="8" id="KW-1015">Disulfide bond</keyword>
<dbReference type="GO" id="GO:0000302">
    <property type="term" value="P:response to reactive oxygen species"/>
    <property type="evidence" value="ECO:0007669"/>
    <property type="project" value="TreeGrafter"/>
</dbReference>
<dbReference type="PROSITE" id="PS00213">
    <property type="entry name" value="LIPOCALIN"/>
    <property type="match status" value="1"/>
</dbReference>
<evidence type="ECO:0000313" key="14">
    <source>
        <dbReference type="Proteomes" id="UP000677803"/>
    </source>
</evidence>